<proteinExistence type="predicted"/>
<dbReference type="Pfam" id="PF03619">
    <property type="entry name" value="Solute_trans_a"/>
    <property type="match status" value="1"/>
</dbReference>
<feature type="transmembrane region" description="Helical" evidence="6">
    <location>
        <begin position="32"/>
        <end position="55"/>
    </location>
</feature>
<feature type="region of interest" description="Disordered" evidence="5">
    <location>
        <begin position="299"/>
        <end position="399"/>
    </location>
</feature>
<comment type="subcellular location">
    <subcellularLocation>
        <location evidence="1">Membrane</location>
        <topology evidence="1">Multi-pass membrane protein</topology>
    </subcellularLocation>
</comment>
<evidence type="ECO:0000313" key="7">
    <source>
        <dbReference type="EMBL" id="CEM21295.1"/>
    </source>
</evidence>
<gene>
    <name evidence="7" type="ORF">Cvel_19602</name>
</gene>
<keyword evidence="4 6" id="KW-0472">Membrane</keyword>
<sequence>MVPIFSVQSYISFNFPRLGIFLDTLRDCYEAYVIYLFLTLLINYLGGENVIVLHLEMQGRVRHPWPWCKVLRPLSGNRKLFRTLRACVLQFAIVKPCLAVVALVLEGFRMYGGGRFDFRQGFLYVAAVGNLSVWTAMYALLLFYMAVKEPLAPFRPLSKFLCIKAVIFCSFWQSLLVAALLQWGFFSPSPSLVHAQNGQGRESGLASSQGGAQGFGGSRAESVKFHDFLICVEMLGFAIAHSYSFSYRDFADPVARHNKPMVSNLQKVLDVHEVWRDAHATFCSAPDVRDVPLQALNTRKSSDFEERGRETQSATRRSSLSPSKPPLGSAKSGGLPESPSGVDGRGGSRLDVGGGGGRLSSTMKGSEGSSFVEDSEGEEEDEGTMEEEERRRLVNRFAA</sequence>
<evidence type="ECO:0000256" key="3">
    <source>
        <dbReference type="ARBA" id="ARBA00022989"/>
    </source>
</evidence>
<evidence type="ECO:0000256" key="6">
    <source>
        <dbReference type="SAM" id="Phobius"/>
    </source>
</evidence>
<evidence type="ECO:0000256" key="2">
    <source>
        <dbReference type="ARBA" id="ARBA00022692"/>
    </source>
</evidence>
<organism evidence="7">
    <name type="scientific">Chromera velia CCMP2878</name>
    <dbReference type="NCBI Taxonomy" id="1169474"/>
    <lineage>
        <taxon>Eukaryota</taxon>
        <taxon>Sar</taxon>
        <taxon>Alveolata</taxon>
        <taxon>Colpodellida</taxon>
        <taxon>Chromeraceae</taxon>
        <taxon>Chromera</taxon>
    </lineage>
</organism>
<accession>A0A0G4G0K2</accession>
<evidence type="ECO:0000256" key="1">
    <source>
        <dbReference type="ARBA" id="ARBA00004141"/>
    </source>
</evidence>
<dbReference type="InterPro" id="IPR005178">
    <property type="entry name" value="Ostalpha/TMEM184C"/>
</dbReference>
<evidence type="ECO:0008006" key="8">
    <source>
        <dbReference type="Google" id="ProtNLM"/>
    </source>
</evidence>
<keyword evidence="3 6" id="KW-1133">Transmembrane helix</keyword>
<dbReference type="EMBL" id="CDMZ01000778">
    <property type="protein sequence ID" value="CEM21295.1"/>
    <property type="molecule type" value="Genomic_DNA"/>
</dbReference>
<keyword evidence="2 6" id="KW-0812">Transmembrane</keyword>
<name>A0A0G4G0K2_9ALVE</name>
<evidence type="ECO:0000256" key="4">
    <source>
        <dbReference type="ARBA" id="ARBA00023136"/>
    </source>
</evidence>
<dbReference type="SMART" id="SM01417">
    <property type="entry name" value="Solute_trans_a"/>
    <property type="match status" value="1"/>
</dbReference>
<feature type="transmembrane region" description="Helical" evidence="6">
    <location>
        <begin position="165"/>
        <end position="186"/>
    </location>
</feature>
<reference evidence="7" key="1">
    <citation type="submission" date="2014-11" db="EMBL/GenBank/DDBJ databases">
        <authorList>
            <person name="Otto D Thomas"/>
            <person name="Naeem Raeece"/>
        </authorList>
    </citation>
    <scope>NUCLEOTIDE SEQUENCE</scope>
</reference>
<evidence type="ECO:0000256" key="5">
    <source>
        <dbReference type="SAM" id="MobiDB-lite"/>
    </source>
</evidence>
<feature type="compositionally biased region" description="Basic and acidic residues" evidence="5">
    <location>
        <begin position="300"/>
        <end position="310"/>
    </location>
</feature>
<dbReference type="PANTHER" id="PTHR23423">
    <property type="entry name" value="ORGANIC SOLUTE TRANSPORTER-RELATED"/>
    <property type="match status" value="1"/>
</dbReference>
<feature type="compositionally biased region" description="Gly residues" evidence="5">
    <location>
        <begin position="343"/>
        <end position="358"/>
    </location>
</feature>
<dbReference type="PhylomeDB" id="A0A0G4G0K2"/>
<dbReference type="GO" id="GO:0016020">
    <property type="term" value="C:membrane"/>
    <property type="evidence" value="ECO:0007669"/>
    <property type="project" value="UniProtKB-SubCell"/>
</dbReference>
<feature type="transmembrane region" description="Helical" evidence="6">
    <location>
        <begin position="88"/>
        <end position="110"/>
    </location>
</feature>
<feature type="compositionally biased region" description="Low complexity" evidence="5">
    <location>
        <begin position="359"/>
        <end position="372"/>
    </location>
</feature>
<feature type="compositionally biased region" description="Low complexity" evidence="5">
    <location>
        <begin position="318"/>
        <end position="334"/>
    </location>
</feature>
<dbReference type="AlphaFoldDB" id="A0A0G4G0K2"/>
<feature type="compositionally biased region" description="Acidic residues" evidence="5">
    <location>
        <begin position="373"/>
        <end position="387"/>
    </location>
</feature>
<feature type="transmembrane region" description="Helical" evidence="6">
    <location>
        <begin position="122"/>
        <end position="144"/>
    </location>
</feature>
<protein>
    <recommendedName>
        <fullName evidence="8">Transmembrane protein 184C</fullName>
    </recommendedName>
</protein>
<dbReference type="VEuPathDB" id="CryptoDB:Cvel_19602"/>